<feature type="signal peptide" evidence="2">
    <location>
        <begin position="1"/>
        <end position="22"/>
    </location>
</feature>
<feature type="domain" description="Interferon/interleukin receptor" evidence="4">
    <location>
        <begin position="325"/>
        <end position="419"/>
    </location>
</feature>
<feature type="chain" id="PRO_5043855814" evidence="2">
    <location>
        <begin position="23"/>
        <end position="545"/>
    </location>
</feature>
<dbReference type="InterPro" id="IPR015373">
    <property type="entry name" value="Interferon/interleukin_rcp_dom"/>
</dbReference>
<accession>A0AAW1BK36</accession>
<dbReference type="InterPro" id="IPR050650">
    <property type="entry name" value="Type-II_Cytokine-TF_Rcpt"/>
</dbReference>
<keyword evidence="1" id="KW-0472">Membrane</keyword>
<proteinExistence type="predicted"/>
<dbReference type="SUPFAM" id="SSF49265">
    <property type="entry name" value="Fibronectin type III"/>
    <property type="match status" value="4"/>
</dbReference>
<keyword evidence="1" id="KW-1133">Transmembrane helix</keyword>
<dbReference type="PANTHER" id="PTHR20859">
    <property type="entry name" value="INTERFERON/INTERLEUKIN RECEPTOR"/>
    <property type="match status" value="1"/>
</dbReference>
<keyword evidence="1" id="KW-0812">Transmembrane</keyword>
<dbReference type="InterPro" id="IPR036116">
    <property type="entry name" value="FN3_sf"/>
</dbReference>
<sequence length="545" mass="61974">MEGASLWFVVAAVLRMGSRTTGLTCLEHPQNVAISVINSNITLKWDWDNPCGLNVTFSVQYHRESEIWAAIPQCRNIIVTECDLSSTIQDYLVPYNVSIRVNTLKNHSLYAFLEFIADTEAQVGPPGVWFESIYGDVKINILHPEADKKKMWKLEILKYQLTIWKNGTHYQEKTQYIFPGEIIDDLEPETTYCLKVKALVKGHISIYSPTQCIQTSKVWIGLPRPENFQIHSLNMNHFLSWDNLYDGNVSFIVQLVPGYIAHHSPDISKDWENVSECENIQSTFCDLSSSIGSSGIYYLRVQAADSRNKSPWSKTLKFEPREQNKMGPPTVSVNATEDSINVFIASPGESENKPMSDPYKLTYNVWYWTSSIKKELRHKPSQFIISDLSSSTLYCLKVQAFAKIFSKTSAFSNVTCIKTAKGKSSDPILPISLAMTFIILFIGAMYYAWRKIKYAFFPKCKPPMNIEGIGERDLNRFYLPIAEEQTDKCMVINSNVSPPSKVSLDEFKFDKELEQISQDSGNYFIDDIIMSGDNESHQSSELKAV</sequence>
<reference evidence="5 6" key="1">
    <citation type="journal article" date="2024" name="Proc. Natl. Acad. Sci. U.S.A.">
        <title>The genetic regulatory architecture and epigenomic basis for age-related changes in rattlesnake venom.</title>
        <authorList>
            <person name="Hogan M.P."/>
            <person name="Holding M.L."/>
            <person name="Nystrom G.S."/>
            <person name="Colston T.J."/>
            <person name="Bartlett D.A."/>
            <person name="Mason A.J."/>
            <person name="Ellsworth S.A."/>
            <person name="Rautsaw R.M."/>
            <person name="Lawrence K.C."/>
            <person name="Strickland J.L."/>
            <person name="He B."/>
            <person name="Fraser P."/>
            <person name="Margres M.J."/>
            <person name="Gilbert D.M."/>
            <person name="Gibbs H.L."/>
            <person name="Parkinson C.L."/>
            <person name="Rokyta D.R."/>
        </authorList>
    </citation>
    <scope>NUCLEOTIDE SEQUENCE [LARGE SCALE GENOMIC DNA]</scope>
    <source>
        <strain evidence="5">DRR0105</strain>
    </source>
</reference>
<evidence type="ECO:0000256" key="2">
    <source>
        <dbReference type="SAM" id="SignalP"/>
    </source>
</evidence>
<dbReference type="Proteomes" id="UP001474421">
    <property type="component" value="Unassembled WGS sequence"/>
</dbReference>
<evidence type="ECO:0000256" key="1">
    <source>
        <dbReference type="SAM" id="Phobius"/>
    </source>
</evidence>
<dbReference type="InterPro" id="IPR003961">
    <property type="entry name" value="FN3_dom"/>
</dbReference>
<dbReference type="FunFam" id="2.60.40.10:FF:000842">
    <property type="entry name" value="Interferon receptor 1 isoform 4"/>
    <property type="match status" value="1"/>
</dbReference>
<evidence type="ECO:0000313" key="6">
    <source>
        <dbReference type="Proteomes" id="UP001474421"/>
    </source>
</evidence>
<protein>
    <submittedName>
        <fullName evidence="5">Interferon alpha/beta receptor 1</fullName>
    </submittedName>
</protein>
<feature type="domain" description="Fibronectin type-III" evidence="3">
    <location>
        <begin position="8"/>
        <end position="101"/>
    </location>
</feature>
<keyword evidence="2" id="KW-0732">Signal</keyword>
<organism evidence="5 6">
    <name type="scientific">Crotalus adamanteus</name>
    <name type="common">Eastern diamondback rattlesnake</name>
    <dbReference type="NCBI Taxonomy" id="8729"/>
    <lineage>
        <taxon>Eukaryota</taxon>
        <taxon>Metazoa</taxon>
        <taxon>Chordata</taxon>
        <taxon>Craniata</taxon>
        <taxon>Vertebrata</taxon>
        <taxon>Euteleostomi</taxon>
        <taxon>Lepidosauria</taxon>
        <taxon>Squamata</taxon>
        <taxon>Bifurcata</taxon>
        <taxon>Unidentata</taxon>
        <taxon>Episquamata</taxon>
        <taxon>Toxicofera</taxon>
        <taxon>Serpentes</taxon>
        <taxon>Colubroidea</taxon>
        <taxon>Viperidae</taxon>
        <taxon>Crotalinae</taxon>
        <taxon>Crotalus</taxon>
    </lineage>
</organism>
<dbReference type="Gene3D" id="2.60.40.10">
    <property type="entry name" value="Immunoglobulins"/>
    <property type="match status" value="4"/>
</dbReference>
<gene>
    <name evidence="5" type="ORF">NXF25_010502</name>
</gene>
<dbReference type="EMBL" id="JAOTOJ010000004">
    <property type="protein sequence ID" value="KAK9402146.1"/>
    <property type="molecule type" value="Genomic_DNA"/>
</dbReference>
<dbReference type="AlphaFoldDB" id="A0AAW1BK36"/>
<dbReference type="InterPro" id="IPR013783">
    <property type="entry name" value="Ig-like_fold"/>
</dbReference>
<name>A0AAW1BK36_CROAD</name>
<evidence type="ECO:0000313" key="5">
    <source>
        <dbReference type="EMBL" id="KAK9402146.1"/>
    </source>
</evidence>
<feature type="domain" description="Fibronectin type-III" evidence="3">
    <location>
        <begin position="214"/>
        <end position="312"/>
    </location>
</feature>
<dbReference type="Pfam" id="PF01108">
    <property type="entry name" value="Tissue_fac"/>
    <property type="match status" value="2"/>
</dbReference>
<evidence type="ECO:0000259" key="3">
    <source>
        <dbReference type="Pfam" id="PF01108"/>
    </source>
</evidence>
<dbReference type="Pfam" id="PF09294">
    <property type="entry name" value="Interfer-bind"/>
    <property type="match status" value="1"/>
</dbReference>
<dbReference type="GO" id="GO:0005886">
    <property type="term" value="C:plasma membrane"/>
    <property type="evidence" value="ECO:0007669"/>
    <property type="project" value="TreeGrafter"/>
</dbReference>
<feature type="transmembrane region" description="Helical" evidence="1">
    <location>
        <begin position="428"/>
        <end position="449"/>
    </location>
</feature>
<dbReference type="CDD" id="cd00063">
    <property type="entry name" value="FN3"/>
    <property type="match status" value="1"/>
</dbReference>
<evidence type="ECO:0000259" key="4">
    <source>
        <dbReference type="Pfam" id="PF09294"/>
    </source>
</evidence>
<dbReference type="PANTHER" id="PTHR20859:SF54">
    <property type="entry name" value="INTERFERON ALPHA_BETA RECEPTOR 1"/>
    <property type="match status" value="1"/>
</dbReference>
<keyword evidence="6" id="KW-1185">Reference proteome</keyword>
<comment type="caution">
    <text evidence="5">The sequence shown here is derived from an EMBL/GenBank/DDBJ whole genome shotgun (WGS) entry which is preliminary data.</text>
</comment>
<keyword evidence="5" id="KW-0675">Receptor</keyword>
<dbReference type="GO" id="GO:0004905">
    <property type="term" value="F:type I interferon receptor activity"/>
    <property type="evidence" value="ECO:0007669"/>
    <property type="project" value="TreeGrafter"/>
</dbReference>